<gene>
    <name evidence="1" type="ORF">NS506_03779</name>
    <name evidence="2" type="ORF">NSK11_contig00153-0014</name>
</gene>
<name>A0ABC9Z493_9NOCA</name>
<reference evidence="1 4" key="3">
    <citation type="submission" date="2016-10" db="EMBL/GenBank/DDBJ databases">
        <title>Genome sequence of Nocardia seriolae strain EM150506, isolated from Anguila japonica.</title>
        <authorList>
            <person name="Han H.-J."/>
        </authorList>
    </citation>
    <scope>NUCLEOTIDE SEQUENCE [LARGE SCALE GENOMIC DNA]</scope>
    <source>
        <strain evidence="1 4">EM150506</strain>
    </source>
</reference>
<evidence type="ECO:0000313" key="1">
    <source>
        <dbReference type="EMBL" id="APA97828.1"/>
    </source>
</evidence>
<dbReference type="RefSeq" id="WP_162836618.1">
    <property type="nucleotide sequence ID" value="NZ_AP017900.1"/>
</dbReference>
<dbReference type="EMBL" id="BBYQ01000153">
    <property type="protein sequence ID" value="GAP32360.1"/>
    <property type="molecule type" value="Genomic_DNA"/>
</dbReference>
<reference evidence="3" key="1">
    <citation type="submission" date="2015-07" db="EMBL/GenBank/DDBJ databases">
        <title>Nocardia seriolae U-1 whole genome shotgun sequence.</title>
        <authorList>
            <person name="Imajoh M."/>
            <person name="Fukumoto Y."/>
            <person name="Sukeda M."/>
            <person name="Yamane J."/>
            <person name="Yamasaki K."/>
            <person name="Shimizu M."/>
            <person name="Ohnishi K."/>
            <person name="Oshima S."/>
        </authorList>
    </citation>
    <scope>NUCLEOTIDE SEQUENCE [LARGE SCALE GENOMIC DNA]</scope>
    <source>
        <strain evidence="3">U-1</strain>
    </source>
</reference>
<reference evidence="2 3" key="2">
    <citation type="journal article" date="2016" name="Genome Announc.">
        <title>Draft Genome Sequence of Erythromycin- and Oxytetracycline-Sensitive Nocardia seriolae Strain U-1 (NBRC 110359).</title>
        <authorList>
            <person name="Imajoh M."/>
            <person name="Sukeda M."/>
            <person name="Shimizu M."/>
            <person name="Yamane J."/>
            <person name="Ohnishi K."/>
            <person name="Oshima S."/>
        </authorList>
    </citation>
    <scope>NUCLEOTIDE SEQUENCE [LARGE SCALE GENOMIC DNA]</scope>
    <source>
        <strain evidence="2 3">U-1</strain>
    </source>
</reference>
<dbReference type="KEGG" id="nsr:NS506_03779"/>
<evidence type="ECO:0000313" key="3">
    <source>
        <dbReference type="Proteomes" id="UP000037179"/>
    </source>
</evidence>
<dbReference type="GeneID" id="93376164"/>
<evidence type="ECO:0000313" key="4">
    <source>
        <dbReference type="Proteomes" id="UP000180166"/>
    </source>
</evidence>
<sequence length="51" mass="5485">MSIEQMAQSLLTAADDATLRSWTEVEDATFIAYASAYVDDTQLVCKGCHGG</sequence>
<dbReference type="EMBL" id="CP017839">
    <property type="protein sequence ID" value="APA97828.1"/>
    <property type="molecule type" value="Genomic_DNA"/>
</dbReference>
<dbReference type="AlphaFoldDB" id="A0ABC9Z493"/>
<protein>
    <submittedName>
        <fullName evidence="2">Uncharacterized protein</fullName>
    </submittedName>
</protein>
<dbReference type="Proteomes" id="UP000180166">
    <property type="component" value="Chromosome"/>
</dbReference>
<organism evidence="2 3">
    <name type="scientific">Nocardia seriolae</name>
    <dbReference type="NCBI Taxonomy" id="37332"/>
    <lineage>
        <taxon>Bacteria</taxon>
        <taxon>Bacillati</taxon>
        <taxon>Actinomycetota</taxon>
        <taxon>Actinomycetes</taxon>
        <taxon>Mycobacteriales</taxon>
        <taxon>Nocardiaceae</taxon>
        <taxon>Nocardia</taxon>
    </lineage>
</organism>
<accession>A0ABC9Z493</accession>
<keyword evidence="3" id="KW-1185">Reference proteome</keyword>
<dbReference type="Proteomes" id="UP000037179">
    <property type="component" value="Unassembled WGS sequence"/>
</dbReference>
<evidence type="ECO:0000313" key="2">
    <source>
        <dbReference type="EMBL" id="GAP32360.1"/>
    </source>
</evidence>
<proteinExistence type="predicted"/>